<dbReference type="Proteomes" id="UP000198935">
    <property type="component" value="Unassembled WGS sequence"/>
</dbReference>
<gene>
    <name evidence="2" type="ORF">SAMN05421736_101247</name>
</gene>
<proteinExistence type="predicted"/>
<dbReference type="STRING" id="1503961.SAMN05421736_101247"/>
<keyword evidence="1" id="KW-0732">Signal</keyword>
<feature type="signal peptide" evidence="1">
    <location>
        <begin position="1"/>
        <end position="19"/>
    </location>
</feature>
<protein>
    <submittedName>
        <fullName evidence="2">Uncharacterized protein</fullName>
    </submittedName>
</protein>
<evidence type="ECO:0000313" key="2">
    <source>
        <dbReference type="EMBL" id="SDY05431.1"/>
    </source>
</evidence>
<organism evidence="2 3">
    <name type="scientific">Evansella caseinilytica</name>
    <dbReference type="NCBI Taxonomy" id="1503961"/>
    <lineage>
        <taxon>Bacteria</taxon>
        <taxon>Bacillati</taxon>
        <taxon>Bacillota</taxon>
        <taxon>Bacilli</taxon>
        <taxon>Bacillales</taxon>
        <taxon>Bacillaceae</taxon>
        <taxon>Evansella</taxon>
    </lineage>
</organism>
<accession>A0A1H3GQ70</accession>
<feature type="chain" id="PRO_5038598376" evidence="1">
    <location>
        <begin position="20"/>
        <end position="45"/>
    </location>
</feature>
<dbReference type="AlphaFoldDB" id="A0A1H3GQ70"/>
<keyword evidence="3" id="KW-1185">Reference proteome</keyword>
<evidence type="ECO:0000256" key="1">
    <source>
        <dbReference type="SAM" id="SignalP"/>
    </source>
</evidence>
<name>A0A1H3GQ70_9BACI</name>
<sequence length="45" mass="4885">MKKLMIKVAVVAAFVSVLAVSFTPLEDSAKLLGNIPDPHTEFKDI</sequence>
<reference evidence="3" key="1">
    <citation type="submission" date="2016-10" db="EMBL/GenBank/DDBJ databases">
        <authorList>
            <person name="Varghese N."/>
            <person name="Submissions S."/>
        </authorList>
    </citation>
    <scope>NUCLEOTIDE SEQUENCE [LARGE SCALE GENOMIC DNA]</scope>
    <source>
        <strain evidence="3">SP</strain>
    </source>
</reference>
<dbReference type="EMBL" id="FNPI01000001">
    <property type="protein sequence ID" value="SDY05431.1"/>
    <property type="molecule type" value="Genomic_DNA"/>
</dbReference>
<evidence type="ECO:0000313" key="3">
    <source>
        <dbReference type="Proteomes" id="UP000198935"/>
    </source>
</evidence>